<reference evidence="2" key="1">
    <citation type="submission" date="2022-03" db="EMBL/GenBank/DDBJ databases">
        <authorList>
            <person name="Sayadi A."/>
        </authorList>
    </citation>
    <scope>NUCLEOTIDE SEQUENCE</scope>
</reference>
<feature type="region of interest" description="Disordered" evidence="1">
    <location>
        <begin position="65"/>
        <end position="131"/>
    </location>
</feature>
<dbReference type="Proteomes" id="UP001152888">
    <property type="component" value="Unassembled WGS sequence"/>
</dbReference>
<feature type="compositionally biased region" description="Polar residues" evidence="1">
    <location>
        <begin position="98"/>
        <end position="131"/>
    </location>
</feature>
<name>A0A9P0KVW2_ACAOB</name>
<organism evidence="2 3">
    <name type="scientific">Acanthoscelides obtectus</name>
    <name type="common">Bean weevil</name>
    <name type="synonym">Bruchus obtectus</name>
    <dbReference type="NCBI Taxonomy" id="200917"/>
    <lineage>
        <taxon>Eukaryota</taxon>
        <taxon>Metazoa</taxon>
        <taxon>Ecdysozoa</taxon>
        <taxon>Arthropoda</taxon>
        <taxon>Hexapoda</taxon>
        <taxon>Insecta</taxon>
        <taxon>Pterygota</taxon>
        <taxon>Neoptera</taxon>
        <taxon>Endopterygota</taxon>
        <taxon>Coleoptera</taxon>
        <taxon>Polyphaga</taxon>
        <taxon>Cucujiformia</taxon>
        <taxon>Chrysomeloidea</taxon>
        <taxon>Chrysomelidae</taxon>
        <taxon>Bruchinae</taxon>
        <taxon>Bruchini</taxon>
        <taxon>Acanthoscelides</taxon>
    </lineage>
</organism>
<gene>
    <name evidence="2" type="ORF">ACAOBT_LOCUS13195</name>
</gene>
<proteinExistence type="predicted"/>
<dbReference type="AlphaFoldDB" id="A0A9P0KVW2"/>
<comment type="caution">
    <text evidence="2">The sequence shown here is derived from an EMBL/GenBank/DDBJ whole genome shotgun (WGS) entry which is preliminary data.</text>
</comment>
<dbReference type="EMBL" id="CAKOFQ010006873">
    <property type="protein sequence ID" value="CAH1978593.1"/>
    <property type="molecule type" value="Genomic_DNA"/>
</dbReference>
<accession>A0A9P0KVW2</accession>
<evidence type="ECO:0000313" key="3">
    <source>
        <dbReference type="Proteomes" id="UP001152888"/>
    </source>
</evidence>
<evidence type="ECO:0000256" key="1">
    <source>
        <dbReference type="SAM" id="MobiDB-lite"/>
    </source>
</evidence>
<dbReference type="OrthoDB" id="6782267at2759"/>
<protein>
    <submittedName>
        <fullName evidence="2">Uncharacterized protein</fullName>
    </submittedName>
</protein>
<keyword evidence="3" id="KW-1185">Reference proteome</keyword>
<sequence length="131" mass="14597">MYQNPVKRITKTSFNAIFTRVWSQCLTHENIVNGFRATGLYPFNPDILPDEAYIPSILTELPLPTEPGAVVDSDIEEQPQHNGDSPFLLEQAPHSPEKSSAQSATDPHALTVNTNQQHKDIVQSSERSLVM</sequence>
<evidence type="ECO:0000313" key="2">
    <source>
        <dbReference type="EMBL" id="CAH1978593.1"/>
    </source>
</evidence>